<dbReference type="InterPro" id="IPR006860">
    <property type="entry name" value="FecR"/>
</dbReference>
<keyword evidence="1" id="KW-0732">Signal</keyword>
<dbReference type="Pfam" id="PF10518">
    <property type="entry name" value="TAT_signal"/>
    <property type="match status" value="1"/>
</dbReference>
<reference evidence="4 5" key="1">
    <citation type="submission" date="2014-12" db="EMBL/GenBank/DDBJ databases">
        <title>16Stimator: statistical estimation of ribosomal gene copy numbers from draft genome assemblies.</title>
        <authorList>
            <person name="Perisin M.A."/>
            <person name="Vetter M."/>
            <person name="Gilbert J.A."/>
            <person name="Bergelson J."/>
        </authorList>
    </citation>
    <scope>NUCLEOTIDE SEQUENCE [LARGE SCALE GENOMIC DNA]</scope>
    <source>
        <strain evidence="4 5">MEJ086</strain>
    </source>
</reference>
<protein>
    <recommendedName>
        <fullName evidence="6">Anti-FecI sigma factor, FecR</fullName>
    </recommendedName>
</protein>
<dbReference type="EMBL" id="JXQW01000024">
    <property type="protein sequence ID" value="KIQ01022.1"/>
    <property type="molecule type" value="Genomic_DNA"/>
</dbReference>
<dbReference type="PANTHER" id="PTHR30273">
    <property type="entry name" value="PERIPLASMIC SIGNAL SENSOR AND SIGMA FACTOR ACTIVATOR FECR-RELATED"/>
    <property type="match status" value="1"/>
</dbReference>
<evidence type="ECO:0000256" key="1">
    <source>
        <dbReference type="ARBA" id="ARBA00022729"/>
    </source>
</evidence>
<organism evidence="4 5">
    <name type="scientific">Pseudomonas fulva</name>
    <dbReference type="NCBI Taxonomy" id="47880"/>
    <lineage>
        <taxon>Bacteria</taxon>
        <taxon>Pseudomonadati</taxon>
        <taxon>Pseudomonadota</taxon>
        <taxon>Gammaproteobacteria</taxon>
        <taxon>Pseudomonadales</taxon>
        <taxon>Pseudomonadaceae</taxon>
        <taxon>Pseudomonas</taxon>
    </lineage>
</organism>
<dbReference type="InterPro" id="IPR019546">
    <property type="entry name" value="TAT_signal_bac_arc"/>
</dbReference>
<feature type="domain" description="FecR protein" evidence="2">
    <location>
        <begin position="114"/>
        <end position="204"/>
    </location>
</feature>
<dbReference type="Pfam" id="PF04773">
    <property type="entry name" value="FecR"/>
    <property type="match status" value="1"/>
</dbReference>
<accession>A0A0D0KS50</accession>
<dbReference type="RefSeq" id="WP_042553599.1">
    <property type="nucleotide sequence ID" value="NZ_JXQW01000024.1"/>
</dbReference>
<evidence type="ECO:0008006" key="6">
    <source>
        <dbReference type="Google" id="ProtNLM"/>
    </source>
</evidence>
<evidence type="ECO:0000313" key="5">
    <source>
        <dbReference type="Proteomes" id="UP000032068"/>
    </source>
</evidence>
<dbReference type="NCBIfam" id="TIGR01409">
    <property type="entry name" value="TAT_signal_seq"/>
    <property type="match status" value="1"/>
</dbReference>
<dbReference type="PIRSF" id="PIRSF018266">
    <property type="entry name" value="FecR"/>
    <property type="match status" value="1"/>
</dbReference>
<evidence type="ECO:0000259" key="2">
    <source>
        <dbReference type="Pfam" id="PF04773"/>
    </source>
</evidence>
<evidence type="ECO:0000259" key="3">
    <source>
        <dbReference type="Pfam" id="PF16220"/>
    </source>
</evidence>
<gene>
    <name evidence="4" type="ORF">RU08_09740</name>
</gene>
<comment type="caution">
    <text evidence="4">The sequence shown here is derived from an EMBL/GenBank/DDBJ whole genome shotgun (WGS) entry which is preliminary data.</text>
</comment>
<dbReference type="Pfam" id="PF16220">
    <property type="entry name" value="DUF4880"/>
    <property type="match status" value="1"/>
</dbReference>
<evidence type="ECO:0000313" key="4">
    <source>
        <dbReference type="EMBL" id="KIQ01022.1"/>
    </source>
</evidence>
<dbReference type="GO" id="GO:0016989">
    <property type="term" value="F:sigma factor antagonist activity"/>
    <property type="evidence" value="ECO:0007669"/>
    <property type="project" value="TreeGrafter"/>
</dbReference>
<dbReference type="PANTHER" id="PTHR30273:SF2">
    <property type="entry name" value="PROTEIN FECR"/>
    <property type="match status" value="1"/>
</dbReference>
<proteinExistence type="predicted"/>
<dbReference type="AlphaFoldDB" id="A0A0D0KS50"/>
<dbReference type="InterPro" id="IPR012373">
    <property type="entry name" value="Ferrdict_sens_TM"/>
</dbReference>
<dbReference type="Gene3D" id="2.60.120.1440">
    <property type="match status" value="1"/>
</dbReference>
<dbReference type="Proteomes" id="UP000032068">
    <property type="component" value="Unassembled WGS sequence"/>
</dbReference>
<dbReference type="InterPro" id="IPR032623">
    <property type="entry name" value="FecR_N"/>
</dbReference>
<sequence>MSEQPLKSVVDEAAHWMMRLQSGDISEDERQAFIAWQNSHPTHVQVFQRLADNLGLLRREPLLRLSDEQVLRTINTPSSRRDFLRGSLAVVGAVALGTLGLHLNRTGLVLPGDLYTATGERTTHDLADGSRLSLDARTRVTPDFGSQRRGLHFHHGGALLDAPITATPLILDSPAGRLSSLGGRLILRSRAAGQLQLTVFDAEVRLANGQQLQPGSNVNLDSTGVIGQSPLRGNESAWLDGLLEVDDRPLGEVVDALRAYRNGVLRLSATAASLRTSGLYPLDDSDRALQLLAQTLPIRISRFGDLWVSIERA</sequence>
<name>A0A0D0KS50_9PSED</name>
<dbReference type="OrthoDB" id="8641865at2"/>
<feature type="domain" description="FecR N-terminal" evidence="3">
    <location>
        <begin position="11"/>
        <end position="51"/>
    </location>
</feature>